<dbReference type="InterPro" id="IPR049319">
    <property type="entry name" value="GBS104-like_Ig"/>
</dbReference>
<dbReference type="RefSeq" id="WP_349135879.1">
    <property type="nucleotide sequence ID" value="NZ_JBBMFF010000217.1"/>
</dbReference>
<dbReference type="Pfam" id="PF21426">
    <property type="entry name" value="GBS104-like_Ig"/>
    <property type="match status" value="1"/>
</dbReference>
<dbReference type="PROSITE" id="PS50234">
    <property type="entry name" value="VWFA"/>
    <property type="match status" value="1"/>
</dbReference>
<proteinExistence type="predicted"/>
<dbReference type="CDD" id="cd00198">
    <property type="entry name" value="vWFA"/>
    <property type="match status" value="1"/>
</dbReference>
<accession>A0ABV1G6W9</accession>
<evidence type="ECO:0000313" key="3">
    <source>
        <dbReference type="EMBL" id="MEQ2511166.1"/>
    </source>
</evidence>
<dbReference type="InterPro" id="IPR051266">
    <property type="entry name" value="CLCR"/>
</dbReference>
<comment type="caution">
    <text evidence="3">The sequence shown here is derived from an EMBL/GenBank/DDBJ whole genome shotgun (WGS) entry which is preliminary data.</text>
</comment>
<dbReference type="Proteomes" id="UP001491552">
    <property type="component" value="Unassembled WGS sequence"/>
</dbReference>
<keyword evidence="4" id="KW-1185">Reference proteome</keyword>
<dbReference type="Pfam" id="PF00092">
    <property type="entry name" value="VWA"/>
    <property type="match status" value="1"/>
</dbReference>
<dbReference type="PANTHER" id="PTHR10579:SF43">
    <property type="entry name" value="ZINC FINGER (C3HC4-TYPE RING FINGER) FAMILY PROTEIN"/>
    <property type="match status" value="1"/>
</dbReference>
<organism evidence="3 4">
    <name type="scientific">Faecousia intestinalis</name>
    <dbReference type="NCBI Taxonomy" id="3133167"/>
    <lineage>
        <taxon>Bacteria</taxon>
        <taxon>Bacillati</taxon>
        <taxon>Bacillota</taxon>
        <taxon>Clostridia</taxon>
        <taxon>Eubacteriales</taxon>
        <taxon>Oscillospiraceae</taxon>
        <taxon>Faecousia</taxon>
    </lineage>
</organism>
<evidence type="ECO:0000259" key="2">
    <source>
        <dbReference type="PROSITE" id="PS50234"/>
    </source>
</evidence>
<dbReference type="InterPro" id="IPR002035">
    <property type="entry name" value="VWF_A"/>
</dbReference>
<keyword evidence="1" id="KW-0732">Signal</keyword>
<sequence>MKRIKRTLAALLIVVLTLALLGEAVFADNSEQPVWPEEGAIRLSKSAAAVEGKENTWEVTLGIQGKNYKTTSDVVLVIDNSNSMYDNSRMAKTKAAANAFVDTLLTEDSTTRIALVVYNLKETHTGFYAYANRAALKQQINAITQNNDDGGTFTQLGLHTARTLLNSAESTGQNKNIVLLSDGEPTKAYEFVAKNPTYTGCESWHLISGHHGGTFKAETFEPNYSLTLGDGRTNDFGTYSYNAIARSVTCNKDVSKDIDCNYYKDSSGNWVYTTNEVETDLGVPTMWEAEQATAEGTIVYTVAFQAGTDGERVLKACATNPTKGFFAISSSTNIETALKDAFTSIAGSISIAARAGSVADTMGDKVQLVFKDAAPIITTDMAVYAAGNADVYISQGTASYDSATRAIHWTVGNVSEQDKPVMKYRVTIKSGCNPSTGETLLTNEQATFSYIDYLGRDAEAEFPKPEVTVGGGKLLVHWYQVNDKGQPVNAQGTVVESPALAHQVQPAEYHSVNGSTGLRYNTPYTVDHKIFDGYTYYGSYILNDGSPTEGDSATVTLTAVSSNQDLWFAYGRDFKVAHVQNGTVVQTDTHAVTEHFDLTAQVLTGHLYGGAFSAEACGEDNVQSFAAGQNAMDFTPEAGATYYIWEPSDVYLAPRNYNAWQHVYGGSNGERGVIATYLLTTIDRTLYQEVGFLSGGSSYVSEKDGASIAYGVVNANKNGTLYQQLFVRNGILNATEGLEATSRDDGYIGLYRWTDGAFYQKDAAFSFQPYWITLDGIRVTGTSVRTCTYRGTGTTDDHQSLGISAKTTGSACTVVSAAETTIHFAETYSLDAATDAPVAPPEPEPETVTLTLHEGTSTRSITVPTGDQRGKVAPAELGGKVFAGWYTDDAYRTPADLSNVQENRTLYGKYVSYNYLRVEYQRNSFLQGNSITLLSAVDGRGFAETGFVINGKRVAVPQLTERFRVFTAQMVFGRSVSRDALLMTMPYSLQGLQRGAAIEITPYWVTPDGTTVYGEARTLIYEYFTLRG</sequence>
<feature type="domain" description="VWFA" evidence="2">
    <location>
        <begin position="73"/>
        <end position="186"/>
    </location>
</feature>
<dbReference type="PANTHER" id="PTHR10579">
    <property type="entry name" value="CALCIUM-ACTIVATED CHLORIDE CHANNEL REGULATOR"/>
    <property type="match status" value="1"/>
</dbReference>
<dbReference type="SUPFAM" id="SSF53300">
    <property type="entry name" value="vWA-like"/>
    <property type="match status" value="1"/>
</dbReference>
<dbReference type="EMBL" id="JBBMFF010000217">
    <property type="protein sequence ID" value="MEQ2511166.1"/>
    <property type="molecule type" value="Genomic_DNA"/>
</dbReference>
<dbReference type="InterPro" id="IPR036465">
    <property type="entry name" value="vWFA_dom_sf"/>
</dbReference>
<dbReference type="Gene3D" id="2.60.40.1170">
    <property type="entry name" value="Mu homology domain, subdomain B"/>
    <property type="match status" value="1"/>
</dbReference>
<protein>
    <submittedName>
        <fullName evidence="3">VWA domain-containing protein</fullName>
    </submittedName>
</protein>
<gene>
    <name evidence="3" type="ORF">WMO66_07895</name>
</gene>
<dbReference type="Gene3D" id="3.40.50.410">
    <property type="entry name" value="von Willebrand factor, type A domain"/>
    <property type="match status" value="1"/>
</dbReference>
<name>A0ABV1G6W9_9FIRM</name>
<dbReference type="SMART" id="SM00327">
    <property type="entry name" value="VWA"/>
    <property type="match status" value="1"/>
</dbReference>
<reference evidence="3 4" key="1">
    <citation type="submission" date="2024-03" db="EMBL/GenBank/DDBJ databases">
        <title>Human intestinal bacterial collection.</title>
        <authorList>
            <person name="Pauvert C."/>
            <person name="Hitch T.C.A."/>
            <person name="Clavel T."/>
        </authorList>
    </citation>
    <scope>NUCLEOTIDE SEQUENCE [LARGE SCALE GENOMIC DNA]</scope>
    <source>
        <strain evidence="3 4">CLA-AA-H192</strain>
    </source>
</reference>
<evidence type="ECO:0000313" key="4">
    <source>
        <dbReference type="Proteomes" id="UP001491552"/>
    </source>
</evidence>
<feature type="chain" id="PRO_5046788995" evidence="1">
    <location>
        <begin position="28"/>
        <end position="1028"/>
    </location>
</feature>
<feature type="signal peptide" evidence="1">
    <location>
        <begin position="1"/>
        <end position="27"/>
    </location>
</feature>
<evidence type="ECO:0000256" key="1">
    <source>
        <dbReference type="SAM" id="SignalP"/>
    </source>
</evidence>